<evidence type="ECO:0000256" key="3">
    <source>
        <dbReference type="ARBA" id="ARBA00022448"/>
    </source>
</evidence>
<dbReference type="Proteomes" id="UP000199428">
    <property type="component" value="Unassembled WGS sequence"/>
</dbReference>
<comment type="subcellular location">
    <subcellularLocation>
        <location evidence="1">Cell membrane</location>
        <topology evidence="1">Multi-pass membrane protein</topology>
    </subcellularLocation>
</comment>
<feature type="transmembrane region" description="Helical" evidence="8">
    <location>
        <begin position="128"/>
        <end position="149"/>
    </location>
</feature>
<evidence type="ECO:0000256" key="4">
    <source>
        <dbReference type="ARBA" id="ARBA00022475"/>
    </source>
</evidence>
<feature type="transmembrane region" description="Helical" evidence="8">
    <location>
        <begin position="69"/>
        <end position="91"/>
    </location>
</feature>
<comment type="similarity">
    <text evidence="2">Belongs to the auxin efflux carrier (TC 2.A.69) family.</text>
</comment>
<dbReference type="GO" id="GO:0005886">
    <property type="term" value="C:plasma membrane"/>
    <property type="evidence" value="ECO:0007669"/>
    <property type="project" value="UniProtKB-SubCell"/>
</dbReference>
<name>A0A1G5RU70_PSEXY</name>
<feature type="transmembrane region" description="Helical" evidence="8">
    <location>
        <begin position="7"/>
        <end position="25"/>
    </location>
</feature>
<evidence type="ECO:0000256" key="5">
    <source>
        <dbReference type="ARBA" id="ARBA00022692"/>
    </source>
</evidence>
<organism evidence="9 10">
    <name type="scientific">Pseudobutyrivibrio xylanivorans</name>
    <dbReference type="NCBI Taxonomy" id="185007"/>
    <lineage>
        <taxon>Bacteria</taxon>
        <taxon>Bacillati</taxon>
        <taxon>Bacillota</taxon>
        <taxon>Clostridia</taxon>
        <taxon>Lachnospirales</taxon>
        <taxon>Lachnospiraceae</taxon>
        <taxon>Pseudobutyrivibrio</taxon>
    </lineage>
</organism>
<dbReference type="Gene3D" id="1.20.1530.20">
    <property type="match status" value="1"/>
</dbReference>
<evidence type="ECO:0008006" key="11">
    <source>
        <dbReference type="Google" id="ProtNLM"/>
    </source>
</evidence>
<proteinExistence type="inferred from homology"/>
<dbReference type="RefSeq" id="WP_028246396.1">
    <property type="nucleotide sequence ID" value="NZ_FMWK01000002.1"/>
</dbReference>
<dbReference type="PANTHER" id="PTHR36838">
    <property type="entry name" value="AUXIN EFFLUX CARRIER FAMILY PROTEIN"/>
    <property type="match status" value="1"/>
</dbReference>
<feature type="transmembrane region" description="Helical" evidence="8">
    <location>
        <begin position="286"/>
        <end position="305"/>
    </location>
</feature>
<accession>A0A1G5RU70</accession>
<gene>
    <name evidence="9" type="ORF">SAMN02910350_00551</name>
</gene>
<dbReference type="AlphaFoldDB" id="A0A1G5RU70"/>
<keyword evidence="7 8" id="KW-0472">Membrane</keyword>
<evidence type="ECO:0000256" key="1">
    <source>
        <dbReference type="ARBA" id="ARBA00004651"/>
    </source>
</evidence>
<dbReference type="EMBL" id="FMWK01000002">
    <property type="protein sequence ID" value="SCZ76991.1"/>
    <property type="molecule type" value="Genomic_DNA"/>
</dbReference>
<evidence type="ECO:0000256" key="2">
    <source>
        <dbReference type="ARBA" id="ARBA00010145"/>
    </source>
</evidence>
<evidence type="ECO:0000256" key="8">
    <source>
        <dbReference type="SAM" id="Phobius"/>
    </source>
</evidence>
<keyword evidence="3" id="KW-0813">Transport</keyword>
<keyword evidence="5 8" id="KW-0812">Transmembrane</keyword>
<feature type="transmembrane region" description="Helical" evidence="8">
    <location>
        <begin position="103"/>
        <end position="122"/>
    </location>
</feature>
<evidence type="ECO:0000256" key="7">
    <source>
        <dbReference type="ARBA" id="ARBA00023136"/>
    </source>
</evidence>
<feature type="transmembrane region" description="Helical" evidence="8">
    <location>
        <begin position="170"/>
        <end position="191"/>
    </location>
</feature>
<dbReference type="GO" id="GO:0055085">
    <property type="term" value="P:transmembrane transport"/>
    <property type="evidence" value="ECO:0007669"/>
    <property type="project" value="InterPro"/>
</dbReference>
<keyword evidence="6 8" id="KW-1133">Transmembrane helix</keyword>
<dbReference type="PANTHER" id="PTHR36838:SF4">
    <property type="entry name" value="AUXIN EFFLUX CARRIER FAMILY PROTEIN"/>
    <property type="match status" value="1"/>
</dbReference>
<dbReference type="InterPro" id="IPR004776">
    <property type="entry name" value="Mem_transp_PIN-like"/>
</dbReference>
<protein>
    <recommendedName>
        <fullName evidence="11">AEC family transporter</fullName>
    </recommendedName>
</protein>
<evidence type="ECO:0000313" key="10">
    <source>
        <dbReference type="Proteomes" id="UP000199428"/>
    </source>
</evidence>
<feature type="transmembrane region" description="Helical" evidence="8">
    <location>
        <begin position="255"/>
        <end position="274"/>
    </location>
</feature>
<keyword evidence="4" id="KW-1003">Cell membrane</keyword>
<reference evidence="9 10" key="1">
    <citation type="submission" date="2016-10" db="EMBL/GenBank/DDBJ databases">
        <authorList>
            <person name="de Groot N.N."/>
        </authorList>
    </citation>
    <scope>NUCLEOTIDE SEQUENCE [LARGE SCALE GENOMIC DNA]</scope>
    <source>
        <strain evidence="9 10">DSM 10317</strain>
    </source>
</reference>
<sequence>MLENLIFCLNATVPIFLLMVLGGVFRATGIFTEDLTKGLNNFVFKIALPVLVYKELATSDVEELWDTGFIVFCFVATFISILIGWAFSFLAHDKRTRTEFIQGTYRSSAALLGVGIAVNLYGTAGMTPLMIIGAVPLYNVAAVIVLTLGQSDGKLTPALIKKTAIGVIKNPIIIGIALGIIRSLIPVPILLPKTLESVSALATPLGLMALGASFQMGEAIKKYKPTIVATFFKLIGFCAIWLPVAIALGYSHDKLVAVLIMTGSPTTVSSFVMAKSMGYNGNVSAGIVMLTTILSAFTLTVWLYILRSMGLI</sequence>
<feature type="transmembrane region" description="Helical" evidence="8">
    <location>
        <begin position="226"/>
        <end position="249"/>
    </location>
</feature>
<dbReference type="Pfam" id="PF03547">
    <property type="entry name" value="Mem_trans"/>
    <property type="match status" value="1"/>
</dbReference>
<dbReference type="InterPro" id="IPR038770">
    <property type="entry name" value="Na+/solute_symporter_sf"/>
</dbReference>
<evidence type="ECO:0000313" key="9">
    <source>
        <dbReference type="EMBL" id="SCZ76991.1"/>
    </source>
</evidence>
<evidence type="ECO:0000256" key="6">
    <source>
        <dbReference type="ARBA" id="ARBA00022989"/>
    </source>
</evidence>